<organism evidence="2 3">
    <name type="scientific">Nitzschia inconspicua</name>
    <dbReference type="NCBI Taxonomy" id="303405"/>
    <lineage>
        <taxon>Eukaryota</taxon>
        <taxon>Sar</taxon>
        <taxon>Stramenopiles</taxon>
        <taxon>Ochrophyta</taxon>
        <taxon>Bacillariophyta</taxon>
        <taxon>Bacillariophyceae</taxon>
        <taxon>Bacillariophycidae</taxon>
        <taxon>Bacillariales</taxon>
        <taxon>Bacillariaceae</taxon>
        <taxon>Nitzschia</taxon>
    </lineage>
</organism>
<comment type="caution">
    <text evidence="2">The sequence shown here is derived from an EMBL/GenBank/DDBJ whole genome shotgun (WGS) entry which is preliminary data.</text>
</comment>
<gene>
    <name evidence="2" type="ORF">IV203_006275</name>
</gene>
<sequence>MNAQRNNKTITNSKQRLKLEARHRAVRSRTHDSLEMKVSSITRMAAIIDDLVSIQPQDAPPTTYGDETLHRMVGQVEPWDGKITATCLTLDGCKFEVHDSLVESVSVLTTQSEPLSLLQYRHTAALFQFFVNTTVTSHRIDSCVGQPATGVGLRDYPWEKSHTPNTVSWIDTSKMGLFLIPSLWTVGDVTFGSVLNAELDGRDDQEDGSSIFWEGTFGNDYVNKLVDDCEGEVGCSDDSKSRNQDGSSASRTGNVEMRRDDGSGSGSSSYDEQEPLYETFDEVSLLTEDSDIWEDLDEDVTMEGADVAFAFEQGTVSEQ</sequence>
<dbReference type="Proteomes" id="UP000693970">
    <property type="component" value="Unassembled WGS sequence"/>
</dbReference>
<feature type="compositionally biased region" description="Polar residues" evidence="1">
    <location>
        <begin position="244"/>
        <end position="253"/>
    </location>
</feature>
<dbReference type="AlphaFoldDB" id="A0A9K3KPQ5"/>
<evidence type="ECO:0000256" key="1">
    <source>
        <dbReference type="SAM" id="MobiDB-lite"/>
    </source>
</evidence>
<accession>A0A9K3KPQ5</accession>
<evidence type="ECO:0000313" key="2">
    <source>
        <dbReference type="EMBL" id="KAG7347206.1"/>
    </source>
</evidence>
<feature type="region of interest" description="Disordered" evidence="1">
    <location>
        <begin position="233"/>
        <end position="277"/>
    </location>
</feature>
<protein>
    <submittedName>
        <fullName evidence="2">Uncharacterized protein</fullName>
    </submittedName>
</protein>
<dbReference type="EMBL" id="JAGRRH010000021">
    <property type="protein sequence ID" value="KAG7347206.1"/>
    <property type="molecule type" value="Genomic_DNA"/>
</dbReference>
<name>A0A9K3KPQ5_9STRA</name>
<reference evidence="2" key="2">
    <citation type="submission" date="2021-04" db="EMBL/GenBank/DDBJ databases">
        <authorList>
            <person name="Podell S."/>
        </authorList>
    </citation>
    <scope>NUCLEOTIDE SEQUENCE</scope>
    <source>
        <strain evidence="2">Hildebrandi</strain>
    </source>
</reference>
<keyword evidence="3" id="KW-1185">Reference proteome</keyword>
<reference evidence="2" key="1">
    <citation type="journal article" date="2021" name="Sci. Rep.">
        <title>Diploid genomic architecture of Nitzschia inconspicua, an elite biomass production diatom.</title>
        <authorList>
            <person name="Oliver A."/>
            <person name="Podell S."/>
            <person name="Pinowska A."/>
            <person name="Traller J.C."/>
            <person name="Smith S.R."/>
            <person name="McClure R."/>
            <person name="Beliaev A."/>
            <person name="Bohutskyi P."/>
            <person name="Hill E.A."/>
            <person name="Rabines A."/>
            <person name="Zheng H."/>
            <person name="Allen L.Z."/>
            <person name="Kuo A."/>
            <person name="Grigoriev I.V."/>
            <person name="Allen A.E."/>
            <person name="Hazlebeck D."/>
            <person name="Allen E.E."/>
        </authorList>
    </citation>
    <scope>NUCLEOTIDE SEQUENCE</scope>
    <source>
        <strain evidence="2">Hildebrandi</strain>
    </source>
</reference>
<evidence type="ECO:0000313" key="3">
    <source>
        <dbReference type="Proteomes" id="UP000693970"/>
    </source>
</evidence>
<proteinExistence type="predicted"/>